<evidence type="ECO:0000256" key="2">
    <source>
        <dbReference type="ARBA" id="ARBA00023015"/>
    </source>
</evidence>
<evidence type="ECO:0000313" key="7">
    <source>
        <dbReference type="Proteomes" id="UP000184387"/>
    </source>
</evidence>
<dbReference type="Pfam" id="PF03466">
    <property type="entry name" value="LysR_substrate"/>
    <property type="match status" value="1"/>
</dbReference>
<dbReference type="AlphaFoldDB" id="A0A1M6ATL1"/>
<sequence>MRVPDLDLDLLRCFVQVAERGGFTAAAPALGLTQSAISLKIRRLEELLGKRMLERTSRSVALTPQGETLLAYARRMLALNEEAVQRLVAPPVTGRLRLGVADHFVPRNLAPLLARFARSHPGIRLEVEVGRSHDLRRAMEAGSLDLVLGKRRDGESEGSILWTEPVIWAAAPGWVVPEGRPLPLAMLPAGCMFRDRALAALARAGLGFEITYTSPSLLGVAAAAQAGLGATVIGASGLPEGLAPLAGLPPLGTAEMAVFGDLAGLAPLAEPLVQAIRETVAQPALVA</sequence>
<dbReference type="Gene3D" id="1.10.10.10">
    <property type="entry name" value="Winged helix-like DNA-binding domain superfamily/Winged helix DNA-binding domain"/>
    <property type="match status" value="1"/>
</dbReference>
<dbReference type="Proteomes" id="UP000184387">
    <property type="component" value="Unassembled WGS sequence"/>
</dbReference>
<comment type="similarity">
    <text evidence="1">Belongs to the LysR transcriptional regulatory family.</text>
</comment>
<dbReference type="PROSITE" id="PS50931">
    <property type="entry name" value="HTH_LYSR"/>
    <property type="match status" value="1"/>
</dbReference>
<evidence type="ECO:0000256" key="4">
    <source>
        <dbReference type="ARBA" id="ARBA00023163"/>
    </source>
</evidence>
<dbReference type="STRING" id="198092.SAMN02745194_00240"/>
<evidence type="ECO:0000259" key="5">
    <source>
        <dbReference type="PROSITE" id="PS50931"/>
    </source>
</evidence>
<evidence type="ECO:0000256" key="3">
    <source>
        <dbReference type="ARBA" id="ARBA00023125"/>
    </source>
</evidence>
<dbReference type="GO" id="GO:0003700">
    <property type="term" value="F:DNA-binding transcription factor activity"/>
    <property type="evidence" value="ECO:0007669"/>
    <property type="project" value="InterPro"/>
</dbReference>
<feature type="domain" description="HTH lysR-type" evidence="5">
    <location>
        <begin position="6"/>
        <end position="63"/>
    </location>
</feature>
<dbReference type="InterPro" id="IPR036388">
    <property type="entry name" value="WH-like_DNA-bd_sf"/>
</dbReference>
<dbReference type="GO" id="GO:0003677">
    <property type="term" value="F:DNA binding"/>
    <property type="evidence" value="ECO:0007669"/>
    <property type="project" value="UniProtKB-KW"/>
</dbReference>
<dbReference type="PRINTS" id="PR00039">
    <property type="entry name" value="HTHLYSR"/>
</dbReference>
<protein>
    <submittedName>
        <fullName evidence="6">DNA-binding transcriptional regulator, LysR family</fullName>
    </submittedName>
</protein>
<dbReference type="OrthoDB" id="9806538at2"/>
<proteinExistence type="inferred from homology"/>
<accession>A0A1M6ATL1</accession>
<dbReference type="RefSeq" id="WP_073130500.1">
    <property type="nucleotide sequence ID" value="NZ_FQZF01000002.1"/>
</dbReference>
<dbReference type="InterPro" id="IPR036390">
    <property type="entry name" value="WH_DNA-bd_sf"/>
</dbReference>
<dbReference type="FunFam" id="1.10.10.10:FF:000001">
    <property type="entry name" value="LysR family transcriptional regulator"/>
    <property type="match status" value="1"/>
</dbReference>
<dbReference type="SUPFAM" id="SSF53850">
    <property type="entry name" value="Periplasmic binding protein-like II"/>
    <property type="match status" value="1"/>
</dbReference>
<dbReference type="EMBL" id="FQZF01000002">
    <property type="protein sequence ID" value="SHI39543.1"/>
    <property type="molecule type" value="Genomic_DNA"/>
</dbReference>
<dbReference type="SUPFAM" id="SSF46785">
    <property type="entry name" value="Winged helix' DNA-binding domain"/>
    <property type="match status" value="1"/>
</dbReference>
<keyword evidence="7" id="KW-1185">Reference proteome</keyword>
<organism evidence="6 7">
    <name type="scientific">Muricoccus roseus</name>
    <dbReference type="NCBI Taxonomy" id="198092"/>
    <lineage>
        <taxon>Bacteria</taxon>
        <taxon>Pseudomonadati</taxon>
        <taxon>Pseudomonadota</taxon>
        <taxon>Alphaproteobacteria</taxon>
        <taxon>Acetobacterales</taxon>
        <taxon>Roseomonadaceae</taxon>
        <taxon>Muricoccus</taxon>
    </lineage>
</organism>
<keyword evidence="2" id="KW-0805">Transcription regulation</keyword>
<dbReference type="InterPro" id="IPR000847">
    <property type="entry name" value="LysR_HTH_N"/>
</dbReference>
<name>A0A1M6ATL1_9PROT</name>
<gene>
    <name evidence="6" type="ORF">SAMN02745194_00240</name>
</gene>
<dbReference type="PANTHER" id="PTHR30579:SF7">
    <property type="entry name" value="HTH-TYPE TRANSCRIPTIONAL REGULATOR LRHA-RELATED"/>
    <property type="match status" value="1"/>
</dbReference>
<reference evidence="6 7" key="1">
    <citation type="submission" date="2016-11" db="EMBL/GenBank/DDBJ databases">
        <authorList>
            <person name="Jaros S."/>
            <person name="Januszkiewicz K."/>
            <person name="Wedrychowicz H."/>
        </authorList>
    </citation>
    <scope>NUCLEOTIDE SEQUENCE [LARGE SCALE GENOMIC DNA]</scope>
    <source>
        <strain evidence="6 7">DSM 14916</strain>
    </source>
</reference>
<keyword evidence="3 6" id="KW-0238">DNA-binding</keyword>
<evidence type="ECO:0000313" key="6">
    <source>
        <dbReference type="EMBL" id="SHI39543.1"/>
    </source>
</evidence>
<evidence type="ECO:0000256" key="1">
    <source>
        <dbReference type="ARBA" id="ARBA00009437"/>
    </source>
</evidence>
<dbReference type="InterPro" id="IPR005119">
    <property type="entry name" value="LysR_subst-bd"/>
</dbReference>
<dbReference type="Gene3D" id="3.40.190.10">
    <property type="entry name" value="Periplasmic binding protein-like II"/>
    <property type="match status" value="2"/>
</dbReference>
<dbReference type="Pfam" id="PF00126">
    <property type="entry name" value="HTH_1"/>
    <property type="match status" value="1"/>
</dbReference>
<dbReference type="InterPro" id="IPR050176">
    <property type="entry name" value="LTTR"/>
</dbReference>
<keyword evidence="4" id="KW-0804">Transcription</keyword>
<dbReference type="PANTHER" id="PTHR30579">
    <property type="entry name" value="TRANSCRIPTIONAL REGULATOR"/>
    <property type="match status" value="1"/>
</dbReference>